<sequence length="186" mass="21783">MKLFIILQTKLGKEKGKKMLEHTIKSNPRYLLLVSLLALFVCSCKPKTELYLERGLDILSNKHELNYKINEDVVVKELGIIRDQKEGIKTLVLKLNDSAIVNAIDKDIIIGITVWIIDENKKKRIEKWDFIPKFTQVNKHKYIMNEIKIEEDQVNKMKIFLYKKNEGRKNKIGPTIILNKVNTYND</sequence>
<gene>
    <name evidence="1" type="ORF">FVF61_12840</name>
</gene>
<evidence type="ECO:0000313" key="2">
    <source>
        <dbReference type="Proteomes" id="UP000324550"/>
    </source>
</evidence>
<keyword evidence="2" id="KW-1185">Reference proteome</keyword>
<organism evidence="1 2">
    <name type="scientific">Formosa maritima</name>
    <dbReference type="NCBI Taxonomy" id="2592046"/>
    <lineage>
        <taxon>Bacteria</taxon>
        <taxon>Pseudomonadati</taxon>
        <taxon>Bacteroidota</taxon>
        <taxon>Flavobacteriia</taxon>
        <taxon>Flavobacteriales</taxon>
        <taxon>Flavobacteriaceae</taxon>
        <taxon>Formosa</taxon>
    </lineage>
</organism>
<evidence type="ECO:0000313" key="1">
    <source>
        <dbReference type="EMBL" id="TYA52227.1"/>
    </source>
</evidence>
<protein>
    <recommendedName>
        <fullName evidence="3">Lipoprotein</fullName>
    </recommendedName>
</protein>
<accession>A0A5D0G2Z0</accession>
<name>A0A5D0G2Z0_9FLAO</name>
<dbReference type="AlphaFoldDB" id="A0A5D0G2Z0"/>
<proteinExistence type="predicted"/>
<comment type="caution">
    <text evidence="1">The sequence shown here is derived from an EMBL/GenBank/DDBJ whole genome shotgun (WGS) entry which is preliminary data.</text>
</comment>
<dbReference type="Proteomes" id="UP000324550">
    <property type="component" value="Unassembled WGS sequence"/>
</dbReference>
<dbReference type="EMBL" id="VSFC01000062">
    <property type="protein sequence ID" value="TYA52227.1"/>
    <property type="molecule type" value="Genomic_DNA"/>
</dbReference>
<evidence type="ECO:0008006" key="3">
    <source>
        <dbReference type="Google" id="ProtNLM"/>
    </source>
</evidence>
<reference evidence="1 2" key="1">
    <citation type="submission" date="2019-08" db="EMBL/GenBank/DDBJ databases">
        <title>Formosa sediminis sp. nov., isolated from marine sediment.</title>
        <authorList>
            <person name="Cao W.R."/>
        </authorList>
    </citation>
    <scope>NUCLEOTIDE SEQUENCE [LARGE SCALE GENOMIC DNA]</scope>
    <source>
        <strain evidence="1 2">1494</strain>
    </source>
</reference>